<dbReference type="InterPro" id="IPR025164">
    <property type="entry name" value="Toastrack_DUF4097"/>
</dbReference>
<feature type="domain" description="DUF4097" evidence="1">
    <location>
        <begin position="101"/>
        <end position="269"/>
    </location>
</feature>
<accession>A0A1G7ZMD3</accession>
<name>A0A1G7ZMD3_9ACTN</name>
<dbReference type="RefSeq" id="WP_091068631.1">
    <property type="nucleotide sequence ID" value="NZ_FNCF01000009.1"/>
</dbReference>
<reference evidence="3" key="1">
    <citation type="submission" date="2016-10" db="EMBL/GenBank/DDBJ databases">
        <authorList>
            <person name="Varghese N."/>
            <person name="Submissions S."/>
        </authorList>
    </citation>
    <scope>NUCLEOTIDE SEQUENCE [LARGE SCALE GENOMIC DNA]</scope>
    <source>
        <strain evidence="3">DSM 44526</strain>
    </source>
</reference>
<gene>
    <name evidence="2" type="ORF">SAMN05660324_4283</name>
</gene>
<organism evidence="2 3">
    <name type="scientific">Klenkia brasiliensis</name>
    <dbReference type="NCBI Taxonomy" id="333142"/>
    <lineage>
        <taxon>Bacteria</taxon>
        <taxon>Bacillati</taxon>
        <taxon>Actinomycetota</taxon>
        <taxon>Actinomycetes</taxon>
        <taxon>Geodermatophilales</taxon>
        <taxon>Geodermatophilaceae</taxon>
        <taxon>Klenkia</taxon>
    </lineage>
</organism>
<dbReference type="OrthoDB" id="3252095at2"/>
<sequence>MTVRRETFAVTGPAPAVEVRNPTGSVLVTAVEGTTEITVDVEALNGAAEKALADVVVQHLPGSADGAPARLLVTVPASRLLSSPRFAVTAVLPAGCPLGVSVASAGATVRGPWGDVEVAGASGDVRVEACAGLAVRTASGDVHVGSVGGDAVVRSASGDVRLDAVTGSVTVTTASGDVRLGPVGGDVEVTSASADVVVGRVDSGEVALRTVSGDATVAVAPGLRLWLDLQTVSGRLDSQLSHDDADTEAGDGAAALTVRMRSVSGDLRLRRAG</sequence>
<protein>
    <submittedName>
        <fullName evidence="2">Putative adhesin</fullName>
    </submittedName>
</protein>
<dbReference type="Pfam" id="PF13349">
    <property type="entry name" value="DUF4097"/>
    <property type="match status" value="1"/>
</dbReference>
<dbReference type="EMBL" id="FNCF01000009">
    <property type="protein sequence ID" value="SDH09824.1"/>
    <property type="molecule type" value="Genomic_DNA"/>
</dbReference>
<evidence type="ECO:0000313" key="3">
    <source>
        <dbReference type="Proteomes" id="UP000198863"/>
    </source>
</evidence>
<proteinExistence type="predicted"/>
<dbReference type="AlphaFoldDB" id="A0A1G7ZMD3"/>
<dbReference type="Proteomes" id="UP000198863">
    <property type="component" value="Unassembled WGS sequence"/>
</dbReference>
<keyword evidence="3" id="KW-1185">Reference proteome</keyword>
<evidence type="ECO:0000259" key="1">
    <source>
        <dbReference type="Pfam" id="PF13349"/>
    </source>
</evidence>
<evidence type="ECO:0000313" key="2">
    <source>
        <dbReference type="EMBL" id="SDH09824.1"/>
    </source>
</evidence>
<dbReference type="PANTHER" id="PTHR34094">
    <property type="match status" value="1"/>
</dbReference>
<dbReference type="PANTHER" id="PTHR34094:SF1">
    <property type="entry name" value="PROTEIN FAM185A"/>
    <property type="match status" value="1"/>
</dbReference>